<comment type="caution">
    <text evidence="1">The sequence shown here is derived from an EMBL/GenBank/DDBJ whole genome shotgun (WGS) entry which is preliminary data.</text>
</comment>
<dbReference type="STRING" id="33114.A0A2G2VAY4"/>
<proteinExistence type="predicted"/>
<sequence length="99" mass="11221">MYDVFVNFIKAACGLSKKSKEQIVDIDAADVNYELAVLEYVEDIYSFYKLAEVNDFMCILDKTYSHEEVLTMDKKILGQLVVVVVLSEVSHVEASLFAD</sequence>
<gene>
    <name evidence="1" type="ORF">CQW23_30263</name>
</gene>
<name>A0A2G2VAY4_CAPBA</name>
<evidence type="ECO:0000313" key="2">
    <source>
        <dbReference type="Proteomes" id="UP000224567"/>
    </source>
</evidence>
<reference evidence="1 2" key="1">
    <citation type="journal article" date="2017" name="Genome Biol.">
        <title>New reference genome sequences of hot pepper reveal the massive evolution of plant disease-resistance genes by retroduplication.</title>
        <authorList>
            <person name="Kim S."/>
            <person name="Park J."/>
            <person name="Yeom S.I."/>
            <person name="Kim Y.M."/>
            <person name="Seo E."/>
            <person name="Kim K.T."/>
            <person name="Kim M.S."/>
            <person name="Lee J.M."/>
            <person name="Cheong K."/>
            <person name="Shin H.S."/>
            <person name="Kim S.B."/>
            <person name="Han K."/>
            <person name="Lee J."/>
            <person name="Park M."/>
            <person name="Lee H.A."/>
            <person name="Lee H.Y."/>
            <person name="Lee Y."/>
            <person name="Oh S."/>
            <person name="Lee J.H."/>
            <person name="Choi E."/>
            <person name="Choi E."/>
            <person name="Lee S.E."/>
            <person name="Jeon J."/>
            <person name="Kim H."/>
            <person name="Choi G."/>
            <person name="Song H."/>
            <person name="Lee J."/>
            <person name="Lee S.C."/>
            <person name="Kwon J.K."/>
            <person name="Lee H.Y."/>
            <person name="Koo N."/>
            <person name="Hong Y."/>
            <person name="Kim R.W."/>
            <person name="Kang W.H."/>
            <person name="Huh J.H."/>
            <person name="Kang B.C."/>
            <person name="Yang T.J."/>
            <person name="Lee Y.H."/>
            <person name="Bennetzen J.L."/>
            <person name="Choi D."/>
        </authorList>
    </citation>
    <scope>NUCLEOTIDE SEQUENCE [LARGE SCALE GENOMIC DNA]</scope>
    <source>
        <strain evidence="2">cv. PBC81</strain>
    </source>
</reference>
<protein>
    <submittedName>
        <fullName evidence="1">G2/mitotic-specific cyclin-2</fullName>
    </submittedName>
</protein>
<dbReference type="Proteomes" id="UP000224567">
    <property type="component" value="Unassembled WGS sequence"/>
</dbReference>
<keyword evidence="2" id="KW-1185">Reference proteome</keyword>
<evidence type="ECO:0000313" key="1">
    <source>
        <dbReference type="EMBL" id="PHT30155.1"/>
    </source>
</evidence>
<accession>A0A2G2VAY4</accession>
<organism evidence="1 2">
    <name type="scientific">Capsicum baccatum</name>
    <name type="common">Peruvian pepper</name>
    <dbReference type="NCBI Taxonomy" id="33114"/>
    <lineage>
        <taxon>Eukaryota</taxon>
        <taxon>Viridiplantae</taxon>
        <taxon>Streptophyta</taxon>
        <taxon>Embryophyta</taxon>
        <taxon>Tracheophyta</taxon>
        <taxon>Spermatophyta</taxon>
        <taxon>Magnoliopsida</taxon>
        <taxon>eudicotyledons</taxon>
        <taxon>Gunneridae</taxon>
        <taxon>Pentapetalae</taxon>
        <taxon>asterids</taxon>
        <taxon>lamiids</taxon>
        <taxon>Solanales</taxon>
        <taxon>Solanaceae</taxon>
        <taxon>Solanoideae</taxon>
        <taxon>Capsiceae</taxon>
        <taxon>Capsicum</taxon>
    </lineage>
</organism>
<dbReference type="OrthoDB" id="1306310at2759"/>
<reference evidence="2" key="2">
    <citation type="journal article" date="2017" name="J. Anim. Genet.">
        <title>Multiple reference genome sequences of hot pepper reveal the massive evolution of plant disease resistance genes by retroduplication.</title>
        <authorList>
            <person name="Kim S."/>
            <person name="Park J."/>
            <person name="Yeom S.-I."/>
            <person name="Kim Y.-M."/>
            <person name="Seo E."/>
            <person name="Kim K.-T."/>
            <person name="Kim M.-S."/>
            <person name="Lee J.M."/>
            <person name="Cheong K."/>
            <person name="Shin H.-S."/>
            <person name="Kim S.-B."/>
            <person name="Han K."/>
            <person name="Lee J."/>
            <person name="Park M."/>
            <person name="Lee H.-A."/>
            <person name="Lee H.-Y."/>
            <person name="Lee Y."/>
            <person name="Oh S."/>
            <person name="Lee J.H."/>
            <person name="Choi E."/>
            <person name="Choi E."/>
            <person name="Lee S.E."/>
            <person name="Jeon J."/>
            <person name="Kim H."/>
            <person name="Choi G."/>
            <person name="Song H."/>
            <person name="Lee J."/>
            <person name="Lee S.-C."/>
            <person name="Kwon J.-K."/>
            <person name="Lee H.-Y."/>
            <person name="Koo N."/>
            <person name="Hong Y."/>
            <person name="Kim R.W."/>
            <person name="Kang W.-H."/>
            <person name="Huh J.H."/>
            <person name="Kang B.-C."/>
            <person name="Yang T.-J."/>
            <person name="Lee Y.-H."/>
            <person name="Bennetzen J.L."/>
            <person name="Choi D."/>
        </authorList>
    </citation>
    <scope>NUCLEOTIDE SEQUENCE [LARGE SCALE GENOMIC DNA]</scope>
    <source>
        <strain evidence="2">cv. PBC81</strain>
    </source>
</reference>
<dbReference type="EMBL" id="MLFT02000055">
    <property type="protein sequence ID" value="PHT30155.1"/>
    <property type="molecule type" value="Genomic_DNA"/>
</dbReference>
<dbReference type="AlphaFoldDB" id="A0A2G2VAY4"/>